<name>A0A0N5BEE7_STREA</name>
<dbReference type="Proteomes" id="UP000046392">
    <property type="component" value="Unplaced"/>
</dbReference>
<proteinExistence type="predicted"/>
<reference evidence="3" key="1">
    <citation type="submission" date="2017-02" db="UniProtKB">
        <authorList>
            <consortium name="WormBaseParasite"/>
        </authorList>
    </citation>
    <scope>IDENTIFICATION</scope>
</reference>
<feature type="region of interest" description="Disordered" evidence="1">
    <location>
        <begin position="1"/>
        <end position="60"/>
    </location>
</feature>
<evidence type="ECO:0000256" key="1">
    <source>
        <dbReference type="SAM" id="MobiDB-lite"/>
    </source>
</evidence>
<feature type="compositionally biased region" description="Basic and acidic residues" evidence="1">
    <location>
        <begin position="7"/>
        <end position="60"/>
    </location>
</feature>
<accession>A0A0N5BEE7</accession>
<dbReference type="AlphaFoldDB" id="A0A0N5BEE7"/>
<evidence type="ECO:0000313" key="2">
    <source>
        <dbReference type="Proteomes" id="UP000046392"/>
    </source>
</evidence>
<protein>
    <submittedName>
        <fullName evidence="3">Dynein light chain</fullName>
    </submittedName>
</protein>
<keyword evidence="2" id="KW-1185">Reference proteome</keyword>
<dbReference type="WBParaSite" id="SPAL_0000437300.1">
    <property type="protein sequence ID" value="SPAL_0000437300.1"/>
    <property type="gene ID" value="SPAL_0000437300"/>
</dbReference>
<sequence length="251" mass="29533">MPKFVSKKGEENKKVYESEKDKVYESEKDNVEESENNKIYESEKDKVEESEKDKVEETEKENFNINAETPKIENKYKQILDKLENLTKDGKGIKDIWKNKDEKKLLMENIKDIYEVSSNNVKPSYNDLMNGICEFCKKIQTSKPIGNLILNFNNGTLENTKVYFTSSFKTKEKYFIFVFGDIEIIKSTNVQKVFEYFMIFNILSQKVFLKVKTKIIYQLILRLSKIDTKYAVKNGNKPHKDIENLLAKEFS</sequence>
<evidence type="ECO:0000313" key="3">
    <source>
        <dbReference type="WBParaSite" id="SPAL_0000437300.1"/>
    </source>
</evidence>
<organism evidence="2 3">
    <name type="scientific">Strongyloides papillosus</name>
    <name type="common">Intestinal threadworm</name>
    <dbReference type="NCBI Taxonomy" id="174720"/>
    <lineage>
        <taxon>Eukaryota</taxon>
        <taxon>Metazoa</taxon>
        <taxon>Ecdysozoa</taxon>
        <taxon>Nematoda</taxon>
        <taxon>Chromadorea</taxon>
        <taxon>Rhabditida</taxon>
        <taxon>Tylenchina</taxon>
        <taxon>Panagrolaimomorpha</taxon>
        <taxon>Strongyloidoidea</taxon>
        <taxon>Strongyloididae</taxon>
        <taxon>Strongyloides</taxon>
    </lineage>
</organism>